<reference evidence="2" key="1">
    <citation type="submission" date="2021-06" db="EMBL/GenBank/DDBJ databases">
        <authorList>
            <person name="Hodson N. C."/>
            <person name="Mongue J. A."/>
            <person name="Jaron S. K."/>
        </authorList>
    </citation>
    <scope>NUCLEOTIDE SEQUENCE</scope>
</reference>
<feature type="compositionally biased region" description="Polar residues" evidence="1">
    <location>
        <begin position="8"/>
        <end position="26"/>
    </location>
</feature>
<protein>
    <submittedName>
        <fullName evidence="2">Uncharacterized protein</fullName>
    </submittedName>
</protein>
<keyword evidence="3" id="KW-1185">Reference proteome</keyword>
<dbReference type="EMBL" id="CAJVCH010126283">
    <property type="protein sequence ID" value="CAG7725739.1"/>
    <property type="molecule type" value="Genomic_DNA"/>
</dbReference>
<name>A0A8J2KGD1_9HEXA</name>
<proteinExistence type="predicted"/>
<evidence type="ECO:0000256" key="1">
    <source>
        <dbReference type="SAM" id="MobiDB-lite"/>
    </source>
</evidence>
<evidence type="ECO:0000313" key="3">
    <source>
        <dbReference type="Proteomes" id="UP000708208"/>
    </source>
</evidence>
<dbReference type="Proteomes" id="UP000708208">
    <property type="component" value="Unassembled WGS sequence"/>
</dbReference>
<accession>A0A8J2KGD1</accession>
<comment type="caution">
    <text evidence="2">The sequence shown here is derived from an EMBL/GenBank/DDBJ whole genome shotgun (WGS) entry which is preliminary data.</text>
</comment>
<gene>
    <name evidence="2" type="ORF">AFUS01_LOCUS14686</name>
</gene>
<feature type="region of interest" description="Disordered" evidence="1">
    <location>
        <begin position="1"/>
        <end position="26"/>
    </location>
</feature>
<dbReference type="AlphaFoldDB" id="A0A8J2KGD1"/>
<sequence>MSGPLVRNTPTLLRNSRTPQRQPASHSQLIHNNVGTIQNLAIQSFSITGNPSVLPPASAQFLRTIDTGSSEAPQLIVYNCGDNQFDIIEQDNVQLRLCEVLEDGDDNDQNTIYICEQEEPTFVPDEDYCDIQVVEELPILQDEDGNVYEKRKGKVGRAESLSVKMSKRPLNELICMEADCTFSRVNIAELRKHLGAIHNFVFDEEVIRIQDMERDL</sequence>
<evidence type="ECO:0000313" key="2">
    <source>
        <dbReference type="EMBL" id="CAG7725739.1"/>
    </source>
</evidence>
<organism evidence="2 3">
    <name type="scientific">Allacma fusca</name>
    <dbReference type="NCBI Taxonomy" id="39272"/>
    <lineage>
        <taxon>Eukaryota</taxon>
        <taxon>Metazoa</taxon>
        <taxon>Ecdysozoa</taxon>
        <taxon>Arthropoda</taxon>
        <taxon>Hexapoda</taxon>
        <taxon>Collembola</taxon>
        <taxon>Symphypleona</taxon>
        <taxon>Sminthuridae</taxon>
        <taxon>Allacma</taxon>
    </lineage>
</organism>